<keyword evidence="4 16" id="KW-0808">Transferase</keyword>
<dbReference type="Pfam" id="PF02779">
    <property type="entry name" value="Transket_pyr"/>
    <property type="match status" value="1"/>
</dbReference>
<dbReference type="RefSeq" id="WP_111352073.1">
    <property type="nucleotide sequence ID" value="NZ_JAIWKD010000010.1"/>
</dbReference>
<accession>A0A8B2NEJ3</accession>
<feature type="active site" description="Proton donor" evidence="11">
    <location>
        <position position="409"/>
    </location>
</feature>
<evidence type="ECO:0000256" key="7">
    <source>
        <dbReference type="ARBA" id="ARBA00022842"/>
    </source>
</evidence>
<evidence type="ECO:0000256" key="3">
    <source>
        <dbReference type="ARBA" id="ARBA00013152"/>
    </source>
</evidence>
<dbReference type="NCBIfam" id="TIGR00232">
    <property type="entry name" value="tktlase_bact"/>
    <property type="match status" value="1"/>
</dbReference>
<dbReference type="InterPro" id="IPR005478">
    <property type="entry name" value="Transketolase_bac-like"/>
</dbReference>
<sequence length="660" mass="70626">MVDVDKLKPMANALRMLSIDAVEAAKSGHPGLPMGAADLVTMLFTRHIRIDPADPDWPNRDRFVLSAGHGSMLLYSLYHLLGYEDFSIDQLKCFRQLGAVTAGHPEYGHGKGIETTTGPLGQGIATAVGMALGERLLNAQFGDQVVDHRTFVLASDGDLMEGVSHEAISLAGHMRLKKLIVIYDDNEISIDGPLKIAETGDVVRRFEAAGWRAERIDGHDFGAIDAALTRATQSDKPTLIAARTVIGFGSPNKAGTAGVHGSPLGTAEAAATRSALGWTAGPFEVPEDIRDSWRIVGLKSAQAHRDWRTRYEAMDAERRAEFDRRLRGDLPSEFAPAMTKLRQALLSEKPAMATRKASERALNTVNAVLAETVGGSADLTGSNNTKTDHVAPIAPGDFSGRYVHWGVREHGMAAAMNGLALHGGFLPYGGTFLCFSDYSRPAIRLGALMGIRVVHVMTHDSIGLGEDGPTHQPVEHLAALRAIPNLLVLRPADAVETAEAWEIAAEYKGPSILVLTRQNLPVHSPGPATQNRSRRGAYKIVTTQKPEATLFASGSEVEIVVEAAQLLAAEGVAADVVSVPSFELFFQQDEDYIDSIIGGTTVKVACEAAIRQGWDAIVGRNGGFVGMTGFGASGPYKELYEHFGITPKAVAAKAKALLGR</sequence>
<dbReference type="OrthoDB" id="8732661at2"/>
<evidence type="ECO:0000313" key="19">
    <source>
        <dbReference type="Proteomes" id="UP000249590"/>
    </source>
</evidence>
<feature type="binding site" evidence="13">
    <location>
        <position position="69"/>
    </location>
    <ligand>
        <name>thiamine diphosphate</name>
        <dbReference type="ChEBI" id="CHEBI:58937"/>
    </ligand>
</feature>
<evidence type="ECO:0000256" key="13">
    <source>
        <dbReference type="PIRSR" id="PIRSR605478-3"/>
    </source>
</evidence>
<feature type="binding site" evidence="13">
    <location>
        <position position="260"/>
    </location>
    <ligand>
        <name>thiamine diphosphate</name>
        <dbReference type="ChEBI" id="CHEBI:58937"/>
    </ligand>
</feature>
<evidence type="ECO:0000256" key="6">
    <source>
        <dbReference type="ARBA" id="ARBA00022837"/>
    </source>
</evidence>
<dbReference type="Gene3D" id="3.40.50.920">
    <property type="match status" value="1"/>
</dbReference>
<keyword evidence="5 14" id="KW-0479">Metal-binding</keyword>
<dbReference type="Gene3D" id="3.40.50.970">
    <property type="match status" value="2"/>
</dbReference>
<dbReference type="CDD" id="cd02012">
    <property type="entry name" value="TPP_TK"/>
    <property type="match status" value="1"/>
</dbReference>
<reference evidence="18 19" key="1">
    <citation type="submission" date="2018-05" db="EMBL/GenBank/DDBJ databases">
        <title>Acuticoccus sediminis sp. nov., isolated from deep-sea sediment of Indian Ocean.</title>
        <authorList>
            <person name="Liu X."/>
            <person name="Lai Q."/>
            <person name="Du Y."/>
            <person name="Sun F."/>
            <person name="Zhang X."/>
            <person name="Wang S."/>
            <person name="Shao Z."/>
        </authorList>
    </citation>
    <scope>NUCLEOTIDE SEQUENCE [LARGE SCALE GENOMIC DNA]</scope>
    <source>
        <strain evidence="18 19">PTG4-2</strain>
    </source>
</reference>
<dbReference type="FunFam" id="3.40.50.970:FF:000004">
    <property type="entry name" value="Transketolase"/>
    <property type="match status" value="1"/>
</dbReference>
<dbReference type="InterPro" id="IPR055152">
    <property type="entry name" value="Transketolase-like_C_2"/>
</dbReference>
<feature type="site" description="Important for catalytic activity" evidence="15">
    <location>
        <position position="260"/>
    </location>
</feature>
<dbReference type="EMBL" id="QHHQ01000010">
    <property type="protein sequence ID" value="RAH97090.1"/>
    <property type="molecule type" value="Genomic_DNA"/>
</dbReference>
<dbReference type="InterPro" id="IPR005474">
    <property type="entry name" value="Transketolase_N"/>
</dbReference>
<dbReference type="CDD" id="cd07033">
    <property type="entry name" value="TPP_PYR_DXS_TK_like"/>
    <property type="match status" value="1"/>
</dbReference>
<dbReference type="Proteomes" id="UP000249590">
    <property type="component" value="Unassembled WGS sequence"/>
</dbReference>
<feature type="binding site" evidence="13">
    <location>
        <begin position="118"/>
        <end position="120"/>
    </location>
    <ligand>
        <name>thiamine diphosphate</name>
        <dbReference type="ChEBI" id="CHEBI:58937"/>
    </ligand>
</feature>
<comment type="cofactor">
    <cofactor evidence="16">
        <name>Mg(2+)</name>
        <dbReference type="ChEBI" id="CHEBI:18420"/>
    </cofactor>
    <cofactor evidence="16">
        <name>Ca(2+)</name>
        <dbReference type="ChEBI" id="CHEBI:29108"/>
    </cofactor>
    <cofactor evidence="16">
        <name>Mn(2+)</name>
        <dbReference type="ChEBI" id="CHEBI:29035"/>
    </cofactor>
    <cofactor evidence="16">
        <name>Co(2+)</name>
        <dbReference type="ChEBI" id="CHEBI:48828"/>
    </cofactor>
    <text evidence="16">Binds 1 Mg(2+) ion per subunit. Can also utilize other divalent metal cations, such as Ca(2+), Mn(2+) and Co(2+).</text>
</comment>
<feature type="binding site" evidence="14">
    <location>
        <position position="156"/>
    </location>
    <ligand>
        <name>Mg(2+)</name>
        <dbReference type="ChEBI" id="CHEBI:18420"/>
    </ligand>
</feature>
<keyword evidence="19" id="KW-1185">Reference proteome</keyword>
<protein>
    <recommendedName>
        <fullName evidence="3 10">Transketolase</fullName>
        <ecNumber evidence="3 10">2.2.1.1</ecNumber>
    </recommendedName>
</protein>
<evidence type="ECO:0000256" key="14">
    <source>
        <dbReference type="PIRSR" id="PIRSR605478-4"/>
    </source>
</evidence>
<feature type="binding site" evidence="12">
    <location>
        <position position="260"/>
    </location>
    <ligand>
        <name>substrate</name>
    </ligand>
</feature>
<feature type="binding site" evidence="12">
    <location>
        <position position="29"/>
    </location>
    <ligand>
        <name>substrate</name>
    </ligand>
</feature>
<feature type="site" description="Important for catalytic activity" evidence="15">
    <location>
        <position position="29"/>
    </location>
</feature>
<dbReference type="GO" id="GO:0006098">
    <property type="term" value="P:pentose-phosphate shunt"/>
    <property type="evidence" value="ECO:0007669"/>
    <property type="project" value="TreeGrafter"/>
</dbReference>
<comment type="subunit">
    <text evidence="2 16">Homodimer.</text>
</comment>
<dbReference type="InterPro" id="IPR029061">
    <property type="entry name" value="THDP-binding"/>
</dbReference>
<feature type="binding site" evidence="12">
    <location>
        <position position="382"/>
    </location>
    <ligand>
        <name>substrate</name>
    </ligand>
</feature>
<evidence type="ECO:0000313" key="18">
    <source>
        <dbReference type="EMBL" id="RAH97090.1"/>
    </source>
</evidence>
<comment type="cofactor">
    <cofactor evidence="13">
        <name>thiamine diphosphate</name>
        <dbReference type="ChEBI" id="CHEBI:58937"/>
    </cofactor>
    <text evidence="13">Binds 1 thiamine pyrophosphate per subunit. During the reaction, the substrate forms a covalent intermediate with the cofactor.</text>
</comment>
<feature type="binding site" evidence="14">
    <location>
        <position position="188"/>
    </location>
    <ligand>
        <name>Mg(2+)</name>
        <dbReference type="ChEBI" id="CHEBI:18420"/>
    </ligand>
</feature>
<feature type="domain" description="Transketolase-like pyrimidine-binding" evidence="17">
    <location>
        <begin position="352"/>
        <end position="522"/>
    </location>
</feature>
<evidence type="ECO:0000256" key="9">
    <source>
        <dbReference type="ARBA" id="ARBA00049473"/>
    </source>
</evidence>
<dbReference type="GO" id="GO:0005829">
    <property type="term" value="C:cytosol"/>
    <property type="evidence" value="ECO:0007669"/>
    <property type="project" value="TreeGrafter"/>
</dbReference>
<feature type="binding site" evidence="12">
    <location>
        <position position="355"/>
    </location>
    <ligand>
        <name>substrate</name>
    </ligand>
</feature>
<dbReference type="EC" id="2.2.1.1" evidence="3 10"/>
<organism evidence="18 19">
    <name type="scientific">Acuticoccus sediminis</name>
    <dbReference type="NCBI Taxonomy" id="2184697"/>
    <lineage>
        <taxon>Bacteria</taxon>
        <taxon>Pseudomonadati</taxon>
        <taxon>Pseudomonadota</taxon>
        <taxon>Alphaproteobacteria</taxon>
        <taxon>Hyphomicrobiales</taxon>
        <taxon>Amorphaceae</taxon>
        <taxon>Acuticoccus</taxon>
    </lineage>
</organism>
<comment type="caution">
    <text evidence="18">The sequence shown here is derived from an EMBL/GenBank/DDBJ whole genome shotgun (WGS) entry which is preliminary data.</text>
</comment>
<dbReference type="InterPro" id="IPR020826">
    <property type="entry name" value="Transketolase_BS"/>
</dbReference>
<evidence type="ECO:0000256" key="8">
    <source>
        <dbReference type="ARBA" id="ARBA00023052"/>
    </source>
</evidence>
<feature type="binding site" evidence="13">
    <location>
        <position position="186"/>
    </location>
    <ligand>
        <name>thiamine diphosphate</name>
        <dbReference type="ChEBI" id="CHEBI:58937"/>
    </ligand>
</feature>
<feature type="binding site" evidence="12">
    <location>
        <position position="459"/>
    </location>
    <ligand>
        <name>substrate</name>
    </ligand>
</feature>
<dbReference type="GO" id="GO:0046872">
    <property type="term" value="F:metal ion binding"/>
    <property type="evidence" value="ECO:0007669"/>
    <property type="project" value="UniProtKB-KW"/>
</dbReference>
<dbReference type="InterPro" id="IPR033247">
    <property type="entry name" value="Transketolase_fam"/>
</dbReference>
<evidence type="ECO:0000259" key="17">
    <source>
        <dbReference type="SMART" id="SM00861"/>
    </source>
</evidence>
<evidence type="ECO:0000256" key="11">
    <source>
        <dbReference type="PIRSR" id="PIRSR605478-1"/>
    </source>
</evidence>
<proteinExistence type="inferred from homology"/>
<dbReference type="SMART" id="SM00861">
    <property type="entry name" value="Transket_pyr"/>
    <property type="match status" value="1"/>
</dbReference>
<keyword evidence="6 16" id="KW-0106">Calcium</keyword>
<dbReference type="SUPFAM" id="SSF52922">
    <property type="entry name" value="TK C-terminal domain-like"/>
    <property type="match status" value="1"/>
</dbReference>
<evidence type="ECO:0000256" key="1">
    <source>
        <dbReference type="ARBA" id="ARBA00007131"/>
    </source>
</evidence>
<comment type="similarity">
    <text evidence="1 16">Belongs to the transketolase family.</text>
</comment>
<feature type="binding site" evidence="12">
    <location>
        <position position="467"/>
    </location>
    <ligand>
        <name>substrate</name>
    </ligand>
</feature>
<comment type="cofactor">
    <cofactor evidence="14">
        <name>Mg(2+)</name>
        <dbReference type="ChEBI" id="CHEBI:18420"/>
    </cofactor>
    <text evidence="14">Binds 1 Mg(2+) ion per subunit. Can also utilize other divalent metal cations, such as Ca(2+), Mn(2+) and Co(2+).</text>
</comment>
<evidence type="ECO:0000256" key="2">
    <source>
        <dbReference type="ARBA" id="ARBA00011738"/>
    </source>
</evidence>
<dbReference type="GO" id="GO:0004802">
    <property type="term" value="F:transketolase activity"/>
    <property type="evidence" value="ECO:0007669"/>
    <property type="project" value="UniProtKB-UniRule"/>
</dbReference>
<dbReference type="PANTHER" id="PTHR43522:SF2">
    <property type="entry name" value="TRANSKETOLASE 1-RELATED"/>
    <property type="match status" value="1"/>
</dbReference>
<dbReference type="InterPro" id="IPR049557">
    <property type="entry name" value="Transketolase_CS"/>
</dbReference>
<feature type="binding site" evidence="12">
    <location>
        <position position="471"/>
    </location>
    <ligand>
        <name>substrate</name>
    </ligand>
</feature>
<feature type="binding site" evidence="13">
    <location>
        <position position="157"/>
    </location>
    <ligand>
        <name>thiamine diphosphate</name>
        <dbReference type="ChEBI" id="CHEBI:58937"/>
    </ligand>
</feature>
<evidence type="ECO:0000256" key="12">
    <source>
        <dbReference type="PIRSR" id="PIRSR605478-2"/>
    </source>
</evidence>
<dbReference type="Pfam" id="PF22613">
    <property type="entry name" value="Transketolase_C_1"/>
    <property type="match status" value="1"/>
</dbReference>
<evidence type="ECO:0000256" key="16">
    <source>
        <dbReference type="RuleBase" id="RU004996"/>
    </source>
</evidence>
<dbReference type="InterPro" id="IPR009014">
    <property type="entry name" value="Transketo_C/PFOR_II"/>
</dbReference>
<comment type="catalytic activity">
    <reaction evidence="9 16">
        <text>D-sedoheptulose 7-phosphate + D-glyceraldehyde 3-phosphate = aldehydo-D-ribose 5-phosphate + D-xylulose 5-phosphate</text>
        <dbReference type="Rhea" id="RHEA:10508"/>
        <dbReference type="ChEBI" id="CHEBI:57483"/>
        <dbReference type="ChEBI" id="CHEBI:57737"/>
        <dbReference type="ChEBI" id="CHEBI:58273"/>
        <dbReference type="ChEBI" id="CHEBI:59776"/>
        <dbReference type="EC" id="2.2.1.1"/>
    </reaction>
</comment>
<name>A0A8B2NEJ3_9HYPH</name>
<comment type="function">
    <text evidence="16">Catalyzes the transfer of a two-carbon ketol group from a ketose donor to an aldose acceptor, via a covalent intermediate with the cofactor thiamine pyrophosphate.</text>
</comment>
<dbReference type="InterPro" id="IPR005475">
    <property type="entry name" value="Transketolase-like_Pyr-bd"/>
</dbReference>
<feature type="binding site" evidence="12">
    <location>
        <position position="517"/>
    </location>
    <ligand>
        <name>substrate</name>
    </ligand>
</feature>
<dbReference type="PROSITE" id="PS00802">
    <property type="entry name" value="TRANSKETOLASE_2"/>
    <property type="match status" value="1"/>
</dbReference>
<evidence type="ECO:0000256" key="4">
    <source>
        <dbReference type="ARBA" id="ARBA00022679"/>
    </source>
</evidence>
<keyword evidence="7 14" id="KW-0460">Magnesium</keyword>
<feature type="binding site" evidence="14">
    <location>
        <position position="186"/>
    </location>
    <ligand>
        <name>Mg(2+)</name>
        <dbReference type="ChEBI" id="CHEBI:18420"/>
    </ligand>
</feature>
<gene>
    <name evidence="18" type="primary">tkt</name>
    <name evidence="18" type="ORF">DLJ53_30265</name>
</gene>
<dbReference type="PANTHER" id="PTHR43522">
    <property type="entry name" value="TRANSKETOLASE"/>
    <property type="match status" value="1"/>
</dbReference>
<dbReference type="FunFam" id="3.40.50.970:FF:000003">
    <property type="entry name" value="Transketolase"/>
    <property type="match status" value="1"/>
</dbReference>
<feature type="binding site" evidence="13">
    <location>
        <position position="435"/>
    </location>
    <ligand>
        <name>thiamine diphosphate</name>
        <dbReference type="ChEBI" id="CHEBI:58937"/>
    </ligand>
</feature>
<dbReference type="AlphaFoldDB" id="A0A8B2NEJ3"/>
<evidence type="ECO:0000256" key="10">
    <source>
        <dbReference type="NCBIfam" id="TIGR00232"/>
    </source>
</evidence>
<evidence type="ECO:0000256" key="5">
    <source>
        <dbReference type="ARBA" id="ARBA00022723"/>
    </source>
</evidence>
<dbReference type="PROSITE" id="PS00801">
    <property type="entry name" value="TRANSKETOLASE_1"/>
    <property type="match status" value="1"/>
</dbReference>
<evidence type="ECO:0000256" key="15">
    <source>
        <dbReference type="PIRSR" id="PIRSR605478-5"/>
    </source>
</evidence>
<dbReference type="SUPFAM" id="SSF52518">
    <property type="entry name" value="Thiamin diphosphate-binding fold (THDP-binding)"/>
    <property type="match status" value="2"/>
</dbReference>
<dbReference type="Pfam" id="PF00456">
    <property type="entry name" value="Transketolase_N"/>
    <property type="match status" value="1"/>
</dbReference>
<keyword evidence="8 13" id="KW-0786">Thiamine pyrophosphate</keyword>